<organism evidence="2 3">
    <name type="scientific">Salinarimonas soli</name>
    <dbReference type="NCBI Taxonomy" id="1638099"/>
    <lineage>
        <taxon>Bacteria</taxon>
        <taxon>Pseudomonadati</taxon>
        <taxon>Pseudomonadota</taxon>
        <taxon>Alphaproteobacteria</taxon>
        <taxon>Hyphomicrobiales</taxon>
        <taxon>Salinarimonadaceae</taxon>
        <taxon>Salinarimonas</taxon>
    </lineage>
</organism>
<accession>A0A5B2VFK0</accession>
<dbReference type="OrthoDB" id="7215872at2"/>
<protein>
    <submittedName>
        <fullName evidence="2">Uncharacterized protein</fullName>
    </submittedName>
</protein>
<feature type="region of interest" description="Disordered" evidence="1">
    <location>
        <begin position="30"/>
        <end position="50"/>
    </location>
</feature>
<reference evidence="2 3" key="2">
    <citation type="submission" date="2019-09" db="EMBL/GenBank/DDBJ databases">
        <authorList>
            <person name="Jin C."/>
        </authorList>
    </citation>
    <scope>NUCLEOTIDE SEQUENCE [LARGE SCALE GENOMIC DNA]</scope>
    <source>
        <strain evidence="2 3">BN140002</strain>
    </source>
</reference>
<proteinExistence type="predicted"/>
<dbReference type="RefSeq" id="WP_149817187.1">
    <property type="nucleotide sequence ID" value="NZ_VUOA01000019.1"/>
</dbReference>
<sequence>MSLPPPATTAAITLQYGLSRRRAEMIKTDVAEEGRTEPRAVTGPHDGRIRDEPVGAIVRMAARSAQAASSSAACGRWSRRWGSRVVWVQGM</sequence>
<keyword evidence="3" id="KW-1185">Reference proteome</keyword>
<gene>
    <name evidence="2" type="ORF">F0L46_10435</name>
</gene>
<evidence type="ECO:0000313" key="3">
    <source>
        <dbReference type="Proteomes" id="UP000323142"/>
    </source>
</evidence>
<dbReference type="EMBL" id="VUOA01000019">
    <property type="protein sequence ID" value="KAA2237408.1"/>
    <property type="molecule type" value="Genomic_DNA"/>
</dbReference>
<reference evidence="2 3" key="1">
    <citation type="submission" date="2019-09" db="EMBL/GenBank/DDBJ databases">
        <title>Salinarimonas rosea gen. nov., sp. nov., a new member of the a-2 subgroup of the Proteobacteria.</title>
        <authorList>
            <person name="Liu J."/>
        </authorList>
    </citation>
    <scope>NUCLEOTIDE SEQUENCE [LARGE SCALE GENOMIC DNA]</scope>
    <source>
        <strain evidence="2 3">BN140002</strain>
    </source>
</reference>
<comment type="caution">
    <text evidence="2">The sequence shown here is derived from an EMBL/GenBank/DDBJ whole genome shotgun (WGS) entry which is preliminary data.</text>
</comment>
<name>A0A5B2VFK0_9HYPH</name>
<evidence type="ECO:0000256" key="1">
    <source>
        <dbReference type="SAM" id="MobiDB-lite"/>
    </source>
</evidence>
<dbReference type="Proteomes" id="UP000323142">
    <property type="component" value="Unassembled WGS sequence"/>
</dbReference>
<evidence type="ECO:0000313" key="2">
    <source>
        <dbReference type="EMBL" id="KAA2237408.1"/>
    </source>
</evidence>
<dbReference type="AlphaFoldDB" id="A0A5B2VFK0"/>